<evidence type="ECO:0000256" key="3">
    <source>
        <dbReference type="ARBA" id="ARBA00022452"/>
    </source>
</evidence>
<dbReference type="InterPro" id="IPR000531">
    <property type="entry name" value="Beta-barrel_TonB"/>
</dbReference>
<feature type="chain" id="PRO_5046598197" evidence="10">
    <location>
        <begin position="21"/>
        <end position="1055"/>
    </location>
</feature>
<evidence type="ECO:0000256" key="8">
    <source>
        <dbReference type="PROSITE-ProRule" id="PRU01360"/>
    </source>
</evidence>
<evidence type="ECO:0000313" key="13">
    <source>
        <dbReference type="EMBL" id="MFD2904436.1"/>
    </source>
</evidence>
<evidence type="ECO:0000256" key="10">
    <source>
        <dbReference type="SAM" id="SignalP"/>
    </source>
</evidence>
<dbReference type="InterPro" id="IPR023997">
    <property type="entry name" value="TonB-dep_OMP_SusC/RagA_CS"/>
</dbReference>
<feature type="domain" description="TonB-dependent receptor-like beta-barrel" evidence="11">
    <location>
        <begin position="431"/>
        <end position="917"/>
    </location>
</feature>
<dbReference type="InterPro" id="IPR012910">
    <property type="entry name" value="Plug_dom"/>
</dbReference>
<dbReference type="Proteomes" id="UP001597509">
    <property type="component" value="Unassembled WGS sequence"/>
</dbReference>
<dbReference type="InterPro" id="IPR008969">
    <property type="entry name" value="CarboxyPept-like_regulatory"/>
</dbReference>
<dbReference type="InterPro" id="IPR036942">
    <property type="entry name" value="Beta-barrel_TonB_sf"/>
</dbReference>
<keyword evidence="2 8" id="KW-0813">Transport</keyword>
<dbReference type="InterPro" id="IPR037066">
    <property type="entry name" value="Plug_dom_sf"/>
</dbReference>
<evidence type="ECO:0000256" key="5">
    <source>
        <dbReference type="ARBA" id="ARBA00023077"/>
    </source>
</evidence>
<dbReference type="Pfam" id="PF13715">
    <property type="entry name" value="CarbopepD_reg_2"/>
    <property type="match status" value="1"/>
</dbReference>
<evidence type="ECO:0000256" key="2">
    <source>
        <dbReference type="ARBA" id="ARBA00022448"/>
    </source>
</evidence>
<evidence type="ECO:0000256" key="7">
    <source>
        <dbReference type="ARBA" id="ARBA00023237"/>
    </source>
</evidence>
<keyword evidence="3 8" id="KW-1134">Transmembrane beta strand</keyword>
<dbReference type="Gene3D" id="2.170.130.10">
    <property type="entry name" value="TonB-dependent receptor, plug domain"/>
    <property type="match status" value="1"/>
</dbReference>
<accession>A0ABW5YW04</accession>
<dbReference type="RefSeq" id="WP_380920417.1">
    <property type="nucleotide sequence ID" value="NZ_JBHUPE010000004.1"/>
</dbReference>
<gene>
    <name evidence="13" type="ORF">ACFS6I_10905</name>
</gene>
<evidence type="ECO:0000259" key="12">
    <source>
        <dbReference type="Pfam" id="PF07715"/>
    </source>
</evidence>
<dbReference type="InterPro" id="IPR039426">
    <property type="entry name" value="TonB-dep_rcpt-like"/>
</dbReference>
<comment type="caution">
    <text evidence="13">The sequence shown here is derived from an EMBL/GenBank/DDBJ whole genome shotgun (WGS) entry which is preliminary data.</text>
</comment>
<dbReference type="NCBIfam" id="TIGR04056">
    <property type="entry name" value="OMP_RagA_SusC"/>
    <property type="match status" value="1"/>
</dbReference>
<keyword evidence="6 8" id="KW-0472">Membrane</keyword>
<organism evidence="13 14">
    <name type="scientific">Sphingobacterium anhuiense</name>
    <dbReference type="NCBI Taxonomy" id="493780"/>
    <lineage>
        <taxon>Bacteria</taxon>
        <taxon>Pseudomonadati</taxon>
        <taxon>Bacteroidota</taxon>
        <taxon>Sphingobacteriia</taxon>
        <taxon>Sphingobacteriales</taxon>
        <taxon>Sphingobacteriaceae</taxon>
        <taxon>Sphingobacterium</taxon>
    </lineage>
</organism>
<dbReference type="PROSITE" id="PS52016">
    <property type="entry name" value="TONB_DEPENDENT_REC_3"/>
    <property type="match status" value="1"/>
</dbReference>
<dbReference type="NCBIfam" id="TIGR04057">
    <property type="entry name" value="SusC_RagA_signa"/>
    <property type="match status" value="1"/>
</dbReference>
<dbReference type="InterPro" id="IPR023996">
    <property type="entry name" value="TonB-dep_OMP_SusC/RagA"/>
</dbReference>
<keyword evidence="4 8" id="KW-0812">Transmembrane</keyword>
<dbReference type="Pfam" id="PF00593">
    <property type="entry name" value="TonB_dep_Rec_b-barrel"/>
    <property type="match status" value="1"/>
</dbReference>
<evidence type="ECO:0000259" key="11">
    <source>
        <dbReference type="Pfam" id="PF00593"/>
    </source>
</evidence>
<proteinExistence type="inferred from homology"/>
<name>A0ABW5YW04_9SPHI</name>
<keyword evidence="14" id="KW-1185">Reference proteome</keyword>
<feature type="signal peptide" evidence="10">
    <location>
        <begin position="1"/>
        <end position="20"/>
    </location>
</feature>
<keyword evidence="10" id="KW-0732">Signal</keyword>
<feature type="domain" description="TonB-dependent receptor plug" evidence="12">
    <location>
        <begin position="115"/>
        <end position="219"/>
    </location>
</feature>
<dbReference type="Gene3D" id="2.40.170.20">
    <property type="entry name" value="TonB-dependent receptor, beta-barrel domain"/>
    <property type="match status" value="1"/>
</dbReference>
<protein>
    <submittedName>
        <fullName evidence="13">SusC/RagA family TonB-linked outer membrane protein</fullName>
    </submittedName>
</protein>
<dbReference type="SUPFAM" id="SSF56935">
    <property type="entry name" value="Porins"/>
    <property type="match status" value="1"/>
</dbReference>
<dbReference type="Pfam" id="PF07715">
    <property type="entry name" value="Plug"/>
    <property type="match status" value="1"/>
</dbReference>
<evidence type="ECO:0000313" key="14">
    <source>
        <dbReference type="Proteomes" id="UP001597509"/>
    </source>
</evidence>
<reference evidence="14" key="1">
    <citation type="journal article" date="2019" name="Int. J. Syst. Evol. Microbiol.">
        <title>The Global Catalogue of Microorganisms (GCM) 10K type strain sequencing project: providing services to taxonomists for standard genome sequencing and annotation.</title>
        <authorList>
            <consortium name="The Broad Institute Genomics Platform"/>
            <consortium name="The Broad Institute Genome Sequencing Center for Infectious Disease"/>
            <person name="Wu L."/>
            <person name="Ma J."/>
        </authorList>
    </citation>
    <scope>NUCLEOTIDE SEQUENCE [LARGE SCALE GENOMIC DNA]</scope>
    <source>
        <strain evidence="14">KCTC 22209</strain>
    </source>
</reference>
<sequence>MINRVICFFLMLFVSVTVKAQIAGVVIDRESRHPIAGVTVLLKNVAKAKTDQLGRFSIAENVRSEQITFRHISYQDTSISLNAALQKSDLTILLALKQGMIGEVVINTGYQSTPKDRLTGSFSSVNAQQLEQQIGRGITSMLPALANGVMLDNNSTSANRLMVRSLSTIKAEKNPLVIVDNFPYEGNLDDINPLDISNVTVLKDAAASAIWGVRAGNGVIVITTKKGQFNQKQRFRFSTALKVGAPPDLGRLDIMSSPDFIGMEEFLFDKGYYNSRIISSAQQPLTPIVEALDRLKNNRITQEEYDKLRSDLAGLDVRDEYRRHFYDHSRYQQYHLQGNGGNDVYAWLSSIGYDKEVGSTKSRSERITYKLNNSFKIRKNILFTTDVNLIHFKTSAEMPAYGEVKQSTYELYPYAVFADENGVALRIAQRNNTYIDQKGEEGLLLDWNYYPLTDHRHRINQRQQWILNWNTGLKYDFSKSLSIDLKYNLVLDRSDTKNLRNLDSYFSRNLINAFTEIDRSNGSVSYHVPKGGVLDQSGARQTAHNARLQMNFNHKIDVHTISGILGFEGRMNKGYGESSLFYGYNPATLSFANVDYISRFPDMVTGALNNIPSGQFLTQTDVRYASVFANAVYSYHDRINISGSVRRDATNLFGLSTNDKWNLLWSIGGSWKVLENRNWLSKLTLRTTYGFSGNVDPSMASVSTIRYQGTNVMNNFPIATFSSYANPSLKWESIATLNAGADLLLWRDRLSLTFDWYKKKGNDLYGLDEMDPTAGIGETVVRNSAKMKASGIDLALGIKAIDKKDWGLQFQVNLSKSADRVERYYLNNNFGRNFINERTIAGIVGKPVYSLFSYPWKGLDIDGNPIGYVDGVESKDYRQIFNNTALDDMVYEGPTLPRWFGAAGSTIRYRNLTVDFRLLYKFGHYVRTRSVDYNSLFAQNITHSDYSLRWKEPGDENITSVPAMIYPLNSNRENYYRNSSVLIESASHIRLQYVNIQYGLKKMFGSKLDADVFLNIENIGLLWKSTDKDFDPEYERNYNAIRPSWQWSLGCRINF</sequence>
<evidence type="ECO:0000256" key="6">
    <source>
        <dbReference type="ARBA" id="ARBA00023136"/>
    </source>
</evidence>
<dbReference type="EMBL" id="JBHUPE010000004">
    <property type="protein sequence ID" value="MFD2904436.1"/>
    <property type="molecule type" value="Genomic_DNA"/>
</dbReference>
<evidence type="ECO:0000256" key="1">
    <source>
        <dbReference type="ARBA" id="ARBA00004571"/>
    </source>
</evidence>
<keyword evidence="7 8" id="KW-0998">Cell outer membrane</keyword>
<dbReference type="SUPFAM" id="SSF49464">
    <property type="entry name" value="Carboxypeptidase regulatory domain-like"/>
    <property type="match status" value="1"/>
</dbReference>
<evidence type="ECO:0000256" key="9">
    <source>
        <dbReference type="RuleBase" id="RU003357"/>
    </source>
</evidence>
<comment type="subcellular location">
    <subcellularLocation>
        <location evidence="1 8">Cell outer membrane</location>
        <topology evidence="1 8">Multi-pass membrane protein</topology>
    </subcellularLocation>
</comment>
<comment type="similarity">
    <text evidence="8 9">Belongs to the TonB-dependent receptor family.</text>
</comment>
<keyword evidence="5 9" id="KW-0798">TonB box</keyword>
<evidence type="ECO:0000256" key="4">
    <source>
        <dbReference type="ARBA" id="ARBA00022692"/>
    </source>
</evidence>